<dbReference type="PROSITE" id="PS51014">
    <property type="entry name" value="COBK_CBIJ"/>
    <property type="match status" value="1"/>
</dbReference>
<dbReference type="NCBIfam" id="NF005968">
    <property type="entry name" value="PRK08057.1-2"/>
    <property type="match status" value="1"/>
</dbReference>
<gene>
    <name evidence="4" type="ORF">ACFOD4_00715</name>
</gene>
<evidence type="ECO:0000313" key="4">
    <source>
        <dbReference type="EMBL" id="MFC3123565.1"/>
    </source>
</evidence>
<evidence type="ECO:0000256" key="1">
    <source>
        <dbReference type="ARBA" id="ARBA00004953"/>
    </source>
</evidence>
<keyword evidence="3 4" id="KW-0560">Oxidoreductase</keyword>
<evidence type="ECO:0000256" key="2">
    <source>
        <dbReference type="ARBA" id="ARBA00022573"/>
    </source>
</evidence>
<organism evidence="4 5">
    <name type="scientific">Teichococcus globiformis</name>
    <dbReference type="NCBI Taxonomy" id="2307229"/>
    <lineage>
        <taxon>Bacteria</taxon>
        <taxon>Pseudomonadati</taxon>
        <taxon>Pseudomonadota</taxon>
        <taxon>Alphaproteobacteria</taxon>
        <taxon>Acetobacterales</taxon>
        <taxon>Roseomonadaceae</taxon>
        <taxon>Roseomonas</taxon>
    </lineage>
</organism>
<sequence length="254" mass="26704">MRVLLLGGTTEGSALARAMAKAGQDAVLSLAGVTRAPRAQPLPTRIGGFGGVAGLVDYLRAERIGGVIDATHPFAARMTRNAAEATAITGMPLLRVDRPAWAMRPGWRSVASMAEAAEALGPVPRRAFLAVGRKDLAPFAASPWHDYLIRSIDAPPAELLPPRAALITATGPFALEDERRLLWERRIEIVVAKNSGGDATFAKLQAASELGIGVILLARPEGPPQIRTVPDARGALAWLHDLSATPAPGTERGA</sequence>
<dbReference type="Pfam" id="PF02571">
    <property type="entry name" value="CbiJ"/>
    <property type="match status" value="1"/>
</dbReference>
<dbReference type="RefSeq" id="WP_379592564.1">
    <property type="nucleotide sequence ID" value="NZ_JBHRTN010000002.1"/>
</dbReference>
<accession>A0ABV7FXS5</accession>
<protein>
    <submittedName>
        <fullName evidence="4">Cobalt-precorrin-6A reductase</fullName>
        <ecNumber evidence="4">1.3.1.106</ecNumber>
    </submittedName>
</protein>
<dbReference type="GO" id="GO:0016491">
    <property type="term" value="F:oxidoreductase activity"/>
    <property type="evidence" value="ECO:0007669"/>
    <property type="project" value="UniProtKB-KW"/>
</dbReference>
<name>A0ABV7FXS5_9PROT</name>
<reference evidence="5" key="1">
    <citation type="journal article" date="2019" name="Int. J. Syst. Evol. Microbiol.">
        <title>The Global Catalogue of Microorganisms (GCM) 10K type strain sequencing project: providing services to taxonomists for standard genome sequencing and annotation.</title>
        <authorList>
            <consortium name="The Broad Institute Genomics Platform"/>
            <consortium name="The Broad Institute Genome Sequencing Center for Infectious Disease"/>
            <person name="Wu L."/>
            <person name="Ma J."/>
        </authorList>
    </citation>
    <scope>NUCLEOTIDE SEQUENCE [LARGE SCALE GENOMIC DNA]</scope>
    <source>
        <strain evidence="5">KCTC 52094</strain>
    </source>
</reference>
<dbReference type="EC" id="1.3.1.106" evidence="4"/>
<dbReference type="Proteomes" id="UP001595593">
    <property type="component" value="Unassembled WGS sequence"/>
</dbReference>
<dbReference type="InterPro" id="IPR003723">
    <property type="entry name" value="Precorrin-6x_reduct"/>
</dbReference>
<dbReference type="PANTHER" id="PTHR36925:SF1">
    <property type="entry name" value="COBALT-PRECORRIN-6A REDUCTASE"/>
    <property type="match status" value="1"/>
</dbReference>
<dbReference type="NCBIfam" id="TIGR00715">
    <property type="entry name" value="precor6x_red"/>
    <property type="match status" value="1"/>
</dbReference>
<dbReference type="PANTHER" id="PTHR36925">
    <property type="entry name" value="COBALT-PRECORRIN-6A REDUCTASE"/>
    <property type="match status" value="1"/>
</dbReference>
<proteinExistence type="predicted"/>
<keyword evidence="2" id="KW-0169">Cobalamin biosynthesis</keyword>
<dbReference type="EMBL" id="JBHRTN010000002">
    <property type="protein sequence ID" value="MFC3123565.1"/>
    <property type="molecule type" value="Genomic_DNA"/>
</dbReference>
<comment type="caution">
    <text evidence="4">The sequence shown here is derived from an EMBL/GenBank/DDBJ whole genome shotgun (WGS) entry which is preliminary data.</text>
</comment>
<evidence type="ECO:0000256" key="3">
    <source>
        <dbReference type="ARBA" id="ARBA00023002"/>
    </source>
</evidence>
<keyword evidence="5" id="KW-1185">Reference proteome</keyword>
<evidence type="ECO:0000313" key="5">
    <source>
        <dbReference type="Proteomes" id="UP001595593"/>
    </source>
</evidence>
<comment type="pathway">
    <text evidence="1">Cofactor biosynthesis; adenosylcobalamin biosynthesis.</text>
</comment>